<feature type="domain" description="ABC transporter" evidence="8">
    <location>
        <begin position="328"/>
        <end position="559"/>
    </location>
</feature>
<feature type="transmembrane region" description="Helical" evidence="7">
    <location>
        <begin position="241"/>
        <end position="263"/>
    </location>
</feature>
<evidence type="ECO:0000256" key="1">
    <source>
        <dbReference type="ARBA" id="ARBA00004651"/>
    </source>
</evidence>
<keyword evidence="4 10" id="KW-0067">ATP-binding</keyword>
<dbReference type="InterPro" id="IPR003593">
    <property type="entry name" value="AAA+_ATPase"/>
</dbReference>
<evidence type="ECO:0000259" key="9">
    <source>
        <dbReference type="PROSITE" id="PS50929"/>
    </source>
</evidence>
<dbReference type="GO" id="GO:0015421">
    <property type="term" value="F:ABC-type oligopeptide transporter activity"/>
    <property type="evidence" value="ECO:0007669"/>
    <property type="project" value="TreeGrafter"/>
</dbReference>
<feature type="transmembrane region" description="Helical" evidence="7">
    <location>
        <begin position="131"/>
        <end position="151"/>
    </location>
</feature>
<dbReference type="InterPro" id="IPR036640">
    <property type="entry name" value="ABC1_TM_sf"/>
</dbReference>
<evidence type="ECO:0000256" key="3">
    <source>
        <dbReference type="ARBA" id="ARBA00022741"/>
    </source>
</evidence>
<dbReference type="InterPro" id="IPR027417">
    <property type="entry name" value="P-loop_NTPase"/>
</dbReference>
<reference evidence="10 11" key="1">
    <citation type="submission" date="2016-10" db="EMBL/GenBank/DDBJ databases">
        <authorList>
            <person name="de Groot N.N."/>
        </authorList>
    </citation>
    <scope>NUCLEOTIDE SEQUENCE [LARGE SCALE GENOMIC DNA]</scope>
    <source>
        <strain evidence="10 11">CPCC 202699</strain>
    </source>
</reference>
<dbReference type="InterPro" id="IPR017871">
    <property type="entry name" value="ABC_transporter-like_CS"/>
</dbReference>
<feature type="transmembrane region" description="Helical" evidence="7">
    <location>
        <begin position="53"/>
        <end position="72"/>
    </location>
</feature>
<evidence type="ECO:0000256" key="2">
    <source>
        <dbReference type="ARBA" id="ARBA00022692"/>
    </source>
</evidence>
<dbReference type="SMART" id="SM00382">
    <property type="entry name" value="AAA"/>
    <property type="match status" value="1"/>
</dbReference>
<dbReference type="PROSITE" id="PS50929">
    <property type="entry name" value="ABC_TM1F"/>
    <property type="match status" value="1"/>
</dbReference>
<name>A0A1H3SEJ2_9PSEU</name>
<dbReference type="OrthoDB" id="9806127at2"/>
<dbReference type="RefSeq" id="WP_091299071.1">
    <property type="nucleotide sequence ID" value="NZ_FNON01000013.1"/>
</dbReference>
<dbReference type="InterPro" id="IPR003439">
    <property type="entry name" value="ABC_transporter-like_ATP-bd"/>
</dbReference>
<evidence type="ECO:0000256" key="4">
    <source>
        <dbReference type="ARBA" id="ARBA00022840"/>
    </source>
</evidence>
<evidence type="ECO:0000256" key="5">
    <source>
        <dbReference type="ARBA" id="ARBA00022989"/>
    </source>
</evidence>
<keyword evidence="5 7" id="KW-1133">Transmembrane helix</keyword>
<feature type="domain" description="ABC transmembrane type-1" evidence="9">
    <location>
        <begin position="21"/>
        <end position="290"/>
    </location>
</feature>
<dbReference type="EMBL" id="FNON01000013">
    <property type="protein sequence ID" value="SDZ36324.1"/>
    <property type="molecule type" value="Genomic_DNA"/>
</dbReference>
<protein>
    <submittedName>
        <fullName evidence="10">ATP-binding cassette, subfamily B</fullName>
    </submittedName>
</protein>
<dbReference type="SUPFAM" id="SSF90123">
    <property type="entry name" value="ABC transporter transmembrane region"/>
    <property type="match status" value="1"/>
</dbReference>
<dbReference type="GO" id="GO:0005524">
    <property type="term" value="F:ATP binding"/>
    <property type="evidence" value="ECO:0007669"/>
    <property type="project" value="UniProtKB-KW"/>
</dbReference>
<comment type="subcellular location">
    <subcellularLocation>
        <location evidence="1">Cell membrane</location>
        <topology evidence="1">Multi-pass membrane protein</topology>
    </subcellularLocation>
</comment>
<keyword evidence="2 7" id="KW-0812">Transmembrane</keyword>
<keyword evidence="6 7" id="KW-0472">Membrane</keyword>
<keyword evidence="11" id="KW-1185">Reference proteome</keyword>
<dbReference type="CDD" id="cd07346">
    <property type="entry name" value="ABC_6TM_exporters"/>
    <property type="match status" value="1"/>
</dbReference>
<dbReference type="SUPFAM" id="SSF52540">
    <property type="entry name" value="P-loop containing nucleoside triphosphate hydrolases"/>
    <property type="match status" value="1"/>
</dbReference>
<dbReference type="GO" id="GO:0005886">
    <property type="term" value="C:plasma membrane"/>
    <property type="evidence" value="ECO:0007669"/>
    <property type="project" value="UniProtKB-SubCell"/>
</dbReference>
<dbReference type="Proteomes" id="UP000199515">
    <property type="component" value="Unassembled WGS sequence"/>
</dbReference>
<dbReference type="AlphaFoldDB" id="A0A1H3SEJ2"/>
<dbReference type="Gene3D" id="1.20.1560.10">
    <property type="entry name" value="ABC transporter type 1, transmembrane domain"/>
    <property type="match status" value="1"/>
</dbReference>
<evidence type="ECO:0000256" key="6">
    <source>
        <dbReference type="ARBA" id="ARBA00023136"/>
    </source>
</evidence>
<dbReference type="InterPro" id="IPR011527">
    <property type="entry name" value="ABC1_TM_dom"/>
</dbReference>
<gene>
    <name evidence="10" type="ORF">SAMN05421504_113162</name>
</gene>
<feature type="transmembrane region" description="Helical" evidence="7">
    <location>
        <begin position="21"/>
        <end position="41"/>
    </location>
</feature>
<dbReference type="Gene3D" id="3.40.50.300">
    <property type="entry name" value="P-loop containing nucleotide triphosphate hydrolases"/>
    <property type="match status" value="1"/>
</dbReference>
<feature type="transmembrane region" description="Helical" evidence="7">
    <location>
        <begin position="157"/>
        <end position="174"/>
    </location>
</feature>
<dbReference type="Pfam" id="PF00664">
    <property type="entry name" value="ABC_membrane"/>
    <property type="match status" value="1"/>
</dbReference>
<evidence type="ECO:0000259" key="8">
    <source>
        <dbReference type="PROSITE" id="PS50893"/>
    </source>
</evidence>
<organism evidence="10 11">
    <name type="scientific">Amycolatopsis xylanica</name>
    <dbReference type="NCBI Taxonomy" id="589385"/>
    <lineage>
        <taxon>Bacteria</taxon>
        <taxon>Bacillati</taxon>
        <taxon>Actinomycetota</taxon>
        <taxon>Actinomycetes</taxon>
        <taxon>Pseudonocardiales</taxon>
        <taxon>Pseudonocardiaceae</taxon>
        <taxon>Amycolatopsis</taxon>
    </lineage>
</organism>
<dbReference type="PROSITE" id="PS00211">
    <property type="entry name" value="ABC_TRANSPORTER_1"/>
    <property type="match status" value="1"/>
</dbReference>
<dbReference type="PANTHER" id="PTHR43394:SF1">
    <property type="entry name" value="ATP-BINDING CASSETTE SUB-FAMILY B MEMBER 10, MITOCHONDRIAL"/>
    <property type="match status" value="1"/>
</dbReference>
<proteinExistence type="predicted"/>
<dbReference type="GO" id="GO:0016887">
    <property type="term" value="F:ATP hydrolysis activity"/>
    <property type="evidence" value="ECO:0007669"/>
    <property type="project" value="InterPro"/>
</dbReference>
<evidence type="ECO:0000313" key="10">
    <source>
        <dbReference type="EMBL" id="SDZ36324.1"/>
    </source>
</evidence>
<sequence length="564" mass="59254">MRESDRLLIGTAKRGKRLLSVLALCRLFETAAGILLPVMLASVIDTVISRDGMMTPAVLLIILLGLITLAEIGEQIAGAKVNATAAARLRHSVFARVFELGLPGGRRFPVGDVLNRAMDSAAEVSRAGPNLLDMICAPLISLGGLVALALIDWRLVLVFAVGVPVVSMLASRLIRRVTVLTGRYQEAQGELASRFVEAVGGARTIRAAGTLDREVTRVLTPLSRLHEAGLEFWETQRRAGWYLSLLAPTLQVGVLVIAGIGVVDGRVSAGELLAAQLYLGYALRLLSQVGILAELGRIRGSAERVQEIFDEPLPPGGDRPLPPGPGVLELRGITAIVDGRTVLDDVHLTIPAGSEVAIVGASGTGKTTLALIAGAVLPPQSGKILLDGTDLATVSRDETRRAISVAFERPCMLGDTVGEMIGFGDDYVADTAVELAARASHAAGFIARLPSGYGTPLAGLRLSGGESQRLGLARSVCRGARVVVLDDALSSVDTATESEITAAMHEALRGVTRIVVAHRMRTAAGADLVAWLDEGRVRAFGAHHELLADPAYQALFGAQPVGVS</sequence>
<evidence type="ECO:0000313" key="11">
    <source>
        <dbReference type="Proteomes" id="UP000199515"/>
    </source>
</evidence>
<accession>A0A1H3SEJ2</accession>
<dbReference type="PANTHER" id="PTHR43394">
    <property type="entry name" value="ATP-DEPENDENT PERMEASE MDL1, MITOCHONDRIAL"/>
    <property type="match status" value="1"/>
</dbReference>
<dbReference type="PROSITE" id="PS50893">
    <property type="entry name" value="ABC_TRANSPORTER_2"/>
    <property type="match status" value="1"/>
</dbReference>
<keyword evidence="3" id="KW-0547">Nucleotide-binding</keyword>
<dbReference type="Pfam" id="PF00005">
    <property type="entry name" value="ABC_tran"/>
    <property type="match status" value="1"/>
</dbReference>
<dbReference type="STRING" id="589385.SAMN05421504_113162"/>
<dbReference type="InterPro" id="IPR039421">
    <property type="entry name" value="Type_1_exporter"/>
</dbReference>
<evidence type="ECO:0000256" key="7">
    <source>
        <dbReference type="SAM" id="Phobius"/>
    </source>
</evidence>